<dbReference type="EMBL" id="CAJPWZ010001257">
    <property type="protein sequence ID" value="CAG2211251.1"/>
    <property type="molecule type" value="Genomic_DNA"/>
</dbReference>
<protein>
    <recommendedName>
        <fullName evidence="1">DZIP3-like HEPN domain-containing protein</fullName>
    </recommendedName>
</protein>
<dbReference type="InterPro" id="IPR041249">
    <property type="entry name" value="HEPN_DZIP3"/>
</dbReference>
<comment type="caution">
    <text evidence="2">The sequence shown here is derived from an EMBL/GenBank/DDBJ whole genome shotgun (WGS) entry which is preliminary data.</text>
</comment>
<feature type="domain" description="DZIP3-like HEPN" evidence="1">
    <location>
        <begin position="7"/>
        <end position="107"/>
    </location>
</feature>
<keyword evidence="3" id="KW-1185">Reference proteome</keyword>
<evidence type="ECO:0000313" key="3">
    <source>
        <dbReference type="Proteomes" id="UP000683360"/>
    </source>
</evidence>
<proteinExistence type="predicted"/>
<organism evidence="2 3">
    <name type="scientific">Mytilus edulis</name>
    <name type="common">Blue mussel</name>
    <dbReference type="NCBI Taxonomy" id="6550"/>
    <lineage>
        <taxon>Eukaryota</taxon>
        <taxon>Metazoa</taxon>
        <taxon>Spiralia</taxon>
        <taxon>Lophotrochozoa</taxon>
        <taxon>Mollusca</taxon>
        <taxon>Bivalvia</taxon>
        <taxon>Autobranchia</taxon>
        <taxon>Pteriomorphia</taxon>
        <taxon>Mytilida</taxon>
        <taxon>Mytiloidea</taxon>
        <taxon>Mytilidae</taxon>
        <taxon>Mytilinae</taxon>
        <taxon>Mytilus</taxon>
    </lineage>
</organism>
<gene>
    <name evidence="2" type="ORF">MEDL_25289</name>
</gene>
<name>A0A8S3RWR7_MYTED</name>
<dbReference type="AlphaFoldDB" id="A0A8S3RWR7"/>
<evidence type="ECO:0000313" key="2">
    <source>
        <dbReference type="EMBL" id="CAG2211251.1"/>
    </source>
</evidence>
<accession>A0A8S3RWR7</accession>
<sequence length="238" mass="27445">MLNQYRKKDKIINDFQWSLLFEPDKGQTVTSSDFDIRLMTYLLSTLANIDVGDLYPVYSDITIRAMLSRIQFRSKETLRNFDGKLSEYTFNENWDCIGQAVLKLASSLNLDTKNDPEKTRLIVDRLLTLNPKNIDTRSLGIFIDMSESRPGIILQQVISEYCASKSTTVEEILRNEKHQLYHKRIKNVPCCICPSGSICHKFIPEQQWKSLYSKLKSGYSHSCQSGEKPCIERFVPKG</sequence>
<evidence type="ECO:0000259" key="1">
    <source>
        <dbReference type="Pfam" id="PF18738"/>
    </source>
</evidence>
<dbReference type="Pfam" id="PF18738">
    <property type="entry name" value="HEPN_DZIP3"/>
    <property type="match status" value="1"/>
</dbReference>
<reference evidence="2" key="1">
    <citation type="submission" date="2021-03" db="EMBL/GenBank/DDBJ databases">
        <authorList>
            <person name="Bekaert M."/>
        </authorList>
    </citation>
    <scope>NUCLEOTIDE SEQUENCE</scope>
</reference>
<dbReference type="OrthoDB" id="10474053at2759"/>
<dbReference type="Proteomes" id="UP000683360">
    <property type="component" value="Unassembled WGS sequence"/>
</dbReference>